<keyword evidence="7" id="KW-1185">Reference proteome</keyword>
<dbReference type="GO" id="GO:0046872">
    <property type="term" value="F:metal ion binding"/>
    <property type="evidence" value="ECO:0007669"/>
    <property type="project" value="UniProtKB-KW"/>
</dbReference>
<dbReference type="GO" id="GO:0019825">
    <property type="term" value="F:oxygen binding"/>
    <property type="evidence" value="ECO:0007669"/>
    <property type="project" value="InterPro"/>
</dbReference>
<sequence length="137" mass="15428">MQKDASPTLPVVSPYTQIGGEEGVRALVRRFYALMDSLPEVSGIRRMHPDLAVAEDKLFCYLSGWLGGPNLYVERFGQPFLRARHLPFSIGVSERDQWMACMNQALDEHVADAALRERLREAFAGLANHMRNRAEPA</sequence>
<dbReference type="OrthoDB" id="9790913at2"/>
<evidence type="ECO:0000256" key="5">
    <source>
        <dbReference type="ARBA" id="ARBA00034496"/>
    </source>
</evidence>
<dbReference type="InterPro" id="IPR044203">
    <property type="entry name" value="GlbO/GLB3-like"/>
</dbReference>
<dbReference type="GO" id="GO:0020037">
    <property type="term" value="F:heme binding"/>
    <property type="evidence" value="ECO:0007669"/>
    <property type="project" value="InterPro"/>
</dbReference>
<dbReference type="Proteomes" id="UP000002588">
    <property type="component" value="Chromosome"/>
</dbReference>
<accession>A1K669</accession>
<dbReference type="InterPro" id="IPR009050">
    <property type="entry name" value="Globin-like_sf"/>
</dbReference>
<gene>
    <name evidence="6" type="ordered locus">azo1707</name>
</gene>
<dbReference type="EMBL" id="AM406670">
    <property type="protein sequence ID" value="CAL94324.1"/>
    <property type="molecule type" value="Genomic_DNA"/>
</dbReference>
<keyword evidence="3" id="KW-0479">Metal-binding</keyword>
<dbReference type="AlphaFoldDB" id="A1K669"/>
<keyword evidence="1" id="KW-0813">Transport</keyword>
<protein>
    <submittedName>
        <fullName evidence="6">Conserved hypothetical globin-like protein</fullName>
    </submittedName>
</protein>
<evidence type="ECO:0000256" key="3">
    <source>
        <dbReference type="ARBA" id="ARBA00022723"/>
    </source>
</evidence>
<organism evidence="6 7">
    <name type="scientific">Azoarcus sp. (strain BH72)</name>
    <dbReference type="NCBI Taxonomy" id="418699"/>
    <lineage>
        <taxon>Bacteria</taxon>
        <taxon>Pseudomonadati</taxon>
        <taxon>Pseudomonadota</taxon>
        <taxon>Betaproteobacteria</taxon>
        <taxon>Rhodocyclales</taxon>
        <taxon>Zoogloeaceae</taxon>
        <taxon>Azoarcus</taxon>
    </lineage>
</organism>
<dbReference type="Pfam" id="PF01152">
    <property type="entry name" value="Bac_globin"/>
    <property type="match status" value="1"/>
</dbReference>
<evidence type="ECO:0000256" key="1">
    <source>
        <dbReference type="ARBA" id="ARBA00022448"/>
    </source>
</evidence>
<dbReference type="HOGENOM" id="CLU_103526_3_0_4"/>
<dbReference type="InterPro" id="IPR012292">
    <property type="entry name" value="Globin/Proto"/>
</dbReference>
<dbReference type="KEGG" id="azo:azo1707"/>
<dbReference type="PANTHER" id="PTHR47366">
    <property type="entry name" value="TWO-ON-TWO HEMOGLOBIN-3"/>
    <property type="match status" value="1"/>
</dbReference>
<dbReference type="RefSeq" id="WP_011765440.1">
    <property type="nucleotide sequence ID" value="NC_008702.1"/>
</dbReference>
<name>A1K669_AZOSB</name>
<dbReference type="STRING" id="62928.azo1707"/>
<evidence type="ECO:0000256" key="4">
    <source>
        <dbReference type="ARBA" id="ARBA00023004"/>
    </source>
</evidence>
<keyword evidence="4" id="KW-0408">Iron</keyword>
<keyword evidence="2" id="KW-0349">Heme</keyword>
<evidence type="ECO:0000256" key="2">
    <source>
        <dbReference type="ARBA" id="ARBA00022617"/>
    </source>
</evidence>
<evidence type="ECO:0000313" key="6">
    <source>
        <dbReference type="EMBL" id="CAL94324.1"/>
    </source>
</evidence>
<dbReference type="eggNOG" id="COG2346">
    <property type="taxonomic scope" value="Bacteria"/>
</dbReference>
<dbReference type="GO" id="GO:0005344">
    <property type="term" value="F:oxygen carrier activity"/>
    <property type="evidence" value="ECO:0007669"/>
    <property type="project" value="InterPro"/>
</dbReference>
<dbReference type="InterPro" id="IPR001486">
    <property type="entry name" value="Hemoglobin_trunc"/>
</dbReference>
<dbReference type="SUPFAM" id="SSF46458">
    <property type="entry name" value="Globin-like"/>
    <property type="match status" value="1"/>
</dbReference>
<dbReference type="Gene3D" id="1.10.490.10">
    <property type="entry name" value="Globins"/>
    <property type="match status" value="1"/>
</dbReference>
<dbReference type="PANTHER" id="PTHR47366:SF1">
    <property type="entry name" value="TWO-ON-TWO HEMOGLOBIN-3"/>
    <property type="match status" value="1"/>
</dbReference>
<proteinExistence type="inferred from homology"/>
<dbReference type="CDD" id="cd14773">
    <property type="entry name" value="TrHb2_PhHbO-like_O"/>
    <property type="match status" value="1"/>
</dbReference>
<comment type="similarity">
    <text evidence="5">Belongs to the truncated hemoglobin family. Group II subfamily.</text>
</comment>
<evidence type="ECO:0000313" key="7">
    <source>
        <dbReference type="Proteomes" id="UP000002588"/>
    </source>
</evidence>
<reference evidence="6 7" key="1">
    <citation type="journal article" date="2006" name="Nat. Biotechnol.">
        <title>Complete genome of the mutualistic, N2-fixing grass endophyte Azoarcus sp. strain BH72.</title>
        <authorList>
            <person name="Krause A."/>
            <person name="Ramakumar A."/>
            <person name="Bartels D."/>
            <person name="Battistoni F."/>
            <person name="Bekel T."/>
            <person name="Boch J."/>
            <person name="Boehm M."/>
            <person name="Friedrich F."/>
            <person name="Hurek T."/>
            <person name="Krause L."/>
            <person name="Linke B."/>
            <person name="McHardy A.C."/>
            <person name="Sarkar A."/>
            <person name="Schneiker S."/>
            <person name="Syed A.A."/>
            <person name="Thauer R."/>
            <person name="Vorhoelter F.-J."/>
            <person name="Weidner S."/>
            <person name="Puehler A."/>
            <person name="Reinhold-Hurek B."/>
            <person name="Kaiser O."/>
            <person name="Goesmann A."/>
        </authorList>
    </citation>
    <scope>NUCLEOTIDE SEQUENCE [LARGE SCALE GENOMIC DNA]</scope>
    <source>
        <strain evidence="6 7">BH72</strain>
    </source>
</reference>
<dbReference type="KEGG" id="aoa:dqs_1857"/>